<dbReference type="Proteomes" id="UP001151760">
    <property type="component" value="Unassembled WGS sequence"/>
</dbReference>
<gene>
    <name evidence="2" type="ORF">Tco_0941623</name>
</gene>
<evidence type="ECO:0000256" key="1">
    <source>
        <dbReference type="SAM" id="MobiDB-lite"/>
    </source>
</evidence>
<organism evidence="2 3">
    <name type="scientific">Tanacetum coccineum</name>
    <dbReference type="NCBI Taxonomy" id="301880"/>
    <lineage>
        <taxon>Eukaryota</taxon>
        <taxon>Viridiplantae</taxon>
        <taxon>Streptophyta</taxon>
        <taxon>Embryophyta</taxon>
        <taxon>Tracheophyta</taxon>
        <taxon>Spermatophyta</taxon>
        <taxon>Magnoliopsida</taxon>
        <taxon>eudicotyledons</taxon>
        <taxon>Gunneridae</taxon>
        <taxon>Pentapetalae</taxon>
        <taxon>asterids</taxon>
        <taxon>campanulids</taxon>
        <taxon>Asterales</taxon>
        <taxon>Asteraceae</taxon>
        <taxon>Asteroideae</taxon>
        <taxon>Anthemideae</taxon>
        <taxon>Anthemidinae</taxon>
        <taxon>Tanacetum</taxon>
    </lineage>
</organism>
<proteinExistence type="predicted"/>
<name>A0ABQ5DU55_9ASTR</name>
<reference evidence="2" key="1">
    <citation type="journal article" date="2022" name="Int. J. Mol. Sci.">
        <title>Draft Genome of Tanacetum Coccineum: Genomic Comparison of Closely Related Tanacetum-Family Plants.</title>
        <authorList>
            <person name="Yamashiro T."/>
            <person name="Shiraishi A."/>
            <person name="Nakayama K."/>
            <person name="Satake H."/>
        </authorList>
    </citation>
    <scope>NUCLEOTIDE SEQUENCE</scope>
</reference>
<sequence>MSANDNFSLHDEEELSLHDDASLDGSVPATNKGDAPAKPPQIHSQTLNCLVLPPTTQEEPFTDEKERKSKQLLLMLVPKDHSDIFMAWIMPKEIWAAITTRFGGNAKLEEKAKSCFMKQQMKTKIISFESLPPTWDSLAMTMRTKKNNDHNLPTPATPGLADEVIHSFLATNADNVDLIHEDLDQIDDLDLEEMDKYRQML</sequence>
<evidence type="ECO:0008006" key="4">
    <source>
        <dbReference type="Google" id="ProtNLM"/>
    </source>
</evidence>
<protein>
    <recommendedName>
        <fullName evidence="4">Xylulose kinase-1</fullName>
    </recommendedName>
</protein>
<evidence type="ECO:0000313" key="3">
    <source>
        <dbReference type="Proteomes" id="UP001151760"/>
    </source>
</evidence>
<comment type="caution">
    <text evidence="2">The sequence shown here is derived from an EMBL/GenBank/DDBJ whole genome shotgun (WGS) entry which is preliminary data.</text>
</comment>
<evidence type="ECO:0000313" key="2">
    <source>
        <dbReference type="EMBL" id="GJT41758.1"/>
    </source>
</evidence>
<accession>A0ABQ5DU55</accession>
<feature type="region of interest" description="Disordered" evidence="1">
    <location>
        <begin position="1"/>
        <end position="41"/>
    </location>
</feature>
<keyword evidence="3" id="KW-1185">Reference proteome</keyword>
<dbReference type="EMBL" id="BQNB010015588">
    <property type="protein sequence ID" value="GJT41758.1"/>
    <property type="molecule type" value="Genomic_DNA"/>
</dbReference>
<reference evidence="2" key="2">
    <citation type="submission" date="2022-01" db="EMBL/GenBank/DDBJ databases">
        <authorList>
            <person name="Yamashiro T."/>
            <person name="Shiraishi A."/>
            <person name="Satake H."/>
            <person name="Nakayama K."/>
        </authorList>
    </citation>
    <scope>NUCLEOTIDE SEQUENCE</scope>
</reference>